<accession>A0AAN9HE99</accession>
<keyword evidence="5" id="KW-1133">Transmembrane helix</keyword>
<evidence type="ECO:0000256" key="1">
    <source>
        <dbReference type="ARBA" id="ARBA00004370"/>
    </source>
</evidence>
<keyword evidence="8" id="KW-1185">Reference proteome</keyword>
<evidence type="ECO:0000313" key="7">
    <source>
        <dbReference type="EMBL" id="KAK7172236.1"/>
    </source>
</evidence>
<keyword evidence="2 5" id="KW-0472">Membrane</keyword>
<proteinExistence type="predicted"/>
<reference evidence="7 8" key="1">
    <citation type="submission" date="2024-02" db="EMBL/GenBank/DDBJ databases">
        <title>Chromosome-level genome assembly of the Eurasian Minnow (Phoxinus phoxinus).</title>
        <authorList>
            <person name="Oriowo T.O."/>
            <person name="Martin S."/>
            <person name="Stange M."/>
            <person name="Chrysostomakis Y."/>
            <person name="Brown T."/>
            <person name="Winkler S."/>
            <person name="Kukowka S."/>
            <person name="Myers E.W."/>
            <person name="Bohne A."/>
        </authorList>
    </citation>
    <scope>NUCLEOTIDE SEQUENCE [LARGE SCALE GENOMIC DNA]</scope>
    <source>
        <strain evidence="7">ZFMK-TIS-60720</strain>
        <tissue evidence="7">Whole Organism</tissue>
    </source>
</reference>
<gene>
    <name evidence="7" type="ORF">R3I93_004522</name>
</gene>
<evidence type="ECO:0000256" key="5">
    <source>
        <dbReference type="SAM" id="Phobius"/>
    </source>
</evidence>
<evidence type="ECO:0000256" key="2">
    <source>
        <dbReference type="ARBA" id="ARBA00023136"/>
    </source>
</evidence>
<dbReference type="PANTHER" id="PTHR44991">
    <property type="entry name" value="IMMUNOGLOBULIN SUPERFAMILY MEMBER 5"/>
    <property type="match status" value="1"/>
</dbReference>
<evidence type="ECO:0000256" key="4">
    <source>
        <dbReference type="SAM" id="MobiDB-lite"/>
    </source>
</evidence>
<feature type="region of interest" description="Disordered" evidence="4">
    <location>
        <begin position="144"/>
        <end position="174"/>
    </location>
</feature>
<dbReference type="PANTHER" id="PTHR44991:SF1">
    <property type="entry name" value="IMMUNOGLOBULIN SUPERFAMILY MEMBER 5"/>
    <property type="match status" value="1"/>
</dbReference>
<dbReference type="Proteomes" id="UP001364617">
    <property type="component" value="Unassembled WGS sequence"/>
</dbReference>
<dbReference type="AlphaFoldDB" id="A0AAN9HE99"/>
<sequence length="218" mass="23533">MLVTFHCQALGWYPKPSVSWVVNASAVDRGDYNTSSLQDPGGFFTSTSVLELNAEASSAVECVASVSAAQQTSSVQLTVVAPQTTQDRTVVIAVMVSVCTIALLAALILVLLCCRKKWTKLSSENKFSSSSWTVNLRSERRSVADETRGKVNPGYNAEDVTSSGHGDLRNTADSPINIISPSRVPDIVIFSSQNQNKEDVFNLDCNGAKRTVRRVTTV</sequence>
<evidence type="ECO:0000256" key="3">
    <source>
        <dbReference type="ARBA" id="ARBA00023319"/>
    </source>
</evidence>
<dbReference type="Pfam" id="PF22705">
    <property type="entry name" value="C2-set_3"/>
    <property type="match status" value="1"/>
</dbReference>
<protein>
    <recommendedName>
        <fullName evidence="6">Ig-like domain-containing protein</fullName>
    </recommendedName>
</protein>
<comment type="caution">
    <text evidence="7">The sequence shown here is derived from an EMBL/GenBank/DDBJ whole genome shotgun (WGS) entry which is preliminary data.</text>
</comment>
<evidence type="ECO:0000313" key="8">
    <source>
        <dbReference type="Proteomes" id="UP001364617"/>
    </source>
</evidence>
<dbReference type="SUPFAM" id="SSF48726">
    <property type="entry name" value="Immunoglobulin"/>
    <property type="match status" value="1"/>
</dbReference>
<dbReference type="InterPro" id="IPR013783">
    <property type="entry name" value="Ig-like_fold"/>
</dbReference>
<dbReference type="Gene3D" id="2.60.40.10">
    <property type="entry name" value="Immunoglobulins"/>
    <property type="match status" value="1"/>
</dbReference>
<evidence type="ECO:0000259" key="6">
    <source>
        <dbReference type="PROSITE" id="PS50835"/>
    </source>
</evidence>
<feature type="transmembrane region" description="Helical" evidence="5">
    <location>
        <begin position="90"/>
        <end position="114"/>
    </location>
</feature>
<dbReference type="InterPro" id="IPR036179">
    <property type="entry name" value="Ig-like_dom_sf"/>
</dbReference>
<dbReference type="EMBL" id="JAYKXH010000004">
    <property type="protein sequence ID" value="KAK7172236.1"/>
    <property type="molecule type" value="Genomic_DNA"/>
</dbReference>
<dbReference type="InterPro" id="IPR053896">
    <property type="entry name" value="BTN3A2-like_Ig-C"/>
</dbReference>
<dbReference type="InterPro" id="IPR007110">
    <property type="entry name" value="Ig-like_dom"/>
</dbReference>
<dbReference type="GO" id="GO:0016020">
    <property type="term" value="C:membrane"/>
    <property type="evidence" value="ECO:0007669"/>
    <property type="project" value="UniProtKB-SubCell"/>
</dbReference>
<feature type="domain" description="Ig-like" evidence="6">
    <location>
        <begin position="1"/>
        <end position="78"/>
    </location>
</feature>
<comment type="subcellular location">
    <subcellularLocation>
        <location evidence="1">Membrane</location>
    </subcellularLocation>
</comment>
<dbReference type="PROSITE" id="PS50835">
    <property type="entry name" value="IG_LIKE"/>
    <property type="match status" value="1"/>
</dbReference>
<keyword evidence="3" id="KW-0393">Immunoglobulin domain</keyword>
<keyword evidence="5" id="KW-0812">Transmembrane</keyword>
<name>A0AAN9HE99_9TELE</name>
<organism evidence="7 8">
    <name type="scientific">Phoxinus phoxinus</name>
    <name type="common">Eurasian minnow</name>
    <dbReference type="NCBI Taxonomy" id="58324"/>
    <lineage>
        <taxon>Eukaryota</taxon>
        <taxon>Metazoa</taxon>
        <taxon>Chordata</taxon>
        <taxon>Craniata</taxon>
        <taxon>Vertebrata</taxon>
        <taxon>Euteleostomi</taxon>
        <taxon>Actinopterygii</taxon>
        <taxon>Neopterygii</taxon>
        <taxon>Teleostei</taxon>
        <taxon>Ostariophysi</taxon>
        <taxon>Cypriniformes</taxon>
        <taxon>Leuciscidae</taxon>
        <taxon>Phoxininae</taxon>
        <taxon>Phoxinus</taxon>
    </lineage>
</organism>